<feature type="compositionally biased region" description="Basic and acidic residues" evidence="1">
    <location>
        <begin position="45"/>
        <end position="57"/>
    </location>
</feature>
<name>A0A1X6N4S7_9APHY</name>
<dbReference type="Proteomes" id="UP000194127">
    <property type="component" value="Unassembled WGS sequence"/>
</dbReference>
<evidence type="ECO:0000313" key="4">
    <source>
        <dbReference type="Proteomes" id="UP000194127"/>
    </source>
</evidence>
<reference evidence="3 4" key="1">
    <citation type="submission" date="2017-04" db="EMBL/GenBank/DDBJ databases">
        <title>Genome Sequence of the Model Brown-Rot Fungus Postia placenta SB12.</title>
        <authorList>
            <consortium name="DOE Joint Genome Institute"/>
            <person name="Gaskell J."/>
            <person name="Kersten P."/>
            <person name="Larrondo L.F."/>
            <person name="Canessa P."/>
            <person name="Martinez D."/>
            <person name="Hibbett D."/>
            <person name="Schmoll M."/>
            <person name="Kubicek C.P."/>
            <person name="Martinez A.T."/>
            <person name="Yadav J."/>
            <person name="Master E."/>
            <person name="Magnuson J.K."/>
            <person name="James T."/>
            <person name="Yaver D."/>
            <person name="Berka R."/>
            <person name="Labutti K."/>
            <person name="Lipzen A."/>
            <person name="Aerts A."/>
            <person name="Barry K."/>
            <person name="Henrissat B."/>
            <person name="Blanchette R."/>
            <person name="Grigoriev I."/>
            <person name="Cullen D."/>
        </authorList>
    </citation>
    <scope>NUCLEOTIDE SEQUENCE [LARGE SCALE GENOMIC DNA]</scope>
    <source>
        <strain evidence="3 4">MAD-698-R-SB12</strain>
    </source>
</reference>
<dbReference type="OrthoDB" id="3133596at2759"/>
<gene>
    <name evidence="3" type="ORF">POSPLADRAFT_1139420</name>
</gene>
<keyword evidence="4" id="KW-1185">Reference proteome</keyword>
<dbReference type="Pfam" id="PF13391">
    <property type="entry name" value="HNH_2"/>
    <property type="match status" value="1"/>
</dbReference>
<evidence type="ECO:0000259" key="2">
    <source>
        <dbReference type="Pfam" id="PF13391"/>
    </source>
</evidence>
<dbReference type="InterPro" id="IPR003615">
    <property type="entry name" value="HNH_nuc"/>
</dbReference>
<protein>
    <recommendedName>
        <fullName evidence="2">HNH nuclease domain-containing protein</fullName>
    </recommendedName>
</protein>
<organism evidence="3 4">
    <name type="scientific">Postia placenta MAD-698-R-SB12</name>
    <dbReference type="NCBI Taxonomy" id="670580"/>
    <lineage>
        <taxon>Eukaryota</taxon>
        <taxon>Fungi</taxon>
        <taxon>Dikarya</taxon>
        <taxon>Basidiomycota</taxon>
        <taxon>Agaricomycotina</taxon>
        <taxon>Agaricomycetes</taxon>
        <taxon>Polyporales</taxon>
        <taxon>Adustoporiaceae</taxon>
        <taxon>Rhodonia</taxon>
    </lineage>
</organism>
<dbReference type="RefSeq" id="XP_024340411.1">
    <property type="nucleotide sequence ID" value="XM_024485033.1"/>
</dbReference>
<feature type="region of interest" description="Disordered" evidence="1">
    <location>
        <begin position="1"/>
        <end position="86"/>
    </location>
</feature>
<feature type="domain" description="HNH nuclease" evidence="2">
    <location>
        <begin position="369"/>
        <end position="433"/>
    </location>
</feature>
<feature type="region of interest" description="Disordered" evidence="1">
    <location>
        <begin position="323"/>
        <end position="351"/>
    </location>
</feature>
<dbReference type="GeneID" id="36329982"/>
<dbReference type="EMBL" id="KZ110595">
    <property type="protein sequence ID" value="OSX63617.1"/>
    <property type="molecule type" value="Genomic_DNA"/>
</dbReference>
<sequence>MADSLELRRSDRLKDLDPVDYDEGSVSGSQPESEPKPAYGKRKREISDDGSDYRPSREGTPVNDTPKTPKRRVSRKSGITNGARQRAVKASRNGGACIISGLKDKSVQQCHVLPRATDARILTSLEWWWGINKEGLNVDSSRNMAFRASSFSEACRYAWAYLHTVRGDLHVLWDRGDILIAPMPDVVDAYVEKYKDGERHDILEVIGKKKIHRYCVIPHPSLSGGARSRAKRAIRQGFTNGFHKLNFVPSHARPHFMIVNAAMKMMENKELWVKSLQEFYERVHLKVDASRVVEKFLRLNALWTAPPPGEAQLRRKQEHMLPMNIPTGVQRTPERSKDRKPEARKSNGEARVNTLKSQVAQLAPTGPGCLLTHQDDKSIQGCHVIPRRTDDDLRKQLAAWWGLEDFDIDTPFNLFLLRADIHSLWDKGHIIFVPEPQIIGDYMKQYISPINVGVPLDEPFRVCNGPLYKYCAIGHRDLPRSEAESNFPRALDTVGWVFSRVPPHFVTYNVGLALSKSNGPGGFEAALDAFYKEHNIEYKALNVFTGIKDICTRWLRGMPYDGSTDSDTESVFSMGSTTEEVSSMDSTTEEAFSMDSATEAAFFMDSDTEEACRTDSATEKAFSWDPATEAAFWMDSDTEEACWTDSATEEVFSMDPAAEEACWTDSTTEEVFSWDPAAEEAFWLD</sequence>
<evidence type="ECO:0000313" key="3">
    <source>
        <dbReference type="EMBL" id="OSX63617.1"/>
    </source>
</evidence>
<accession>A0A1X6N4S7</accession>
<dbReference type="STRING" id="670580.A0A1X6N4S7"/>
<proteinExistence type="predicted"/>
<feature type="compositionally biased region" description="Basic and acidic residues" evidence="1">
    <location>
        <begin position="1"/>
        <end position="17"/>
    </location>
</feature>
<evidence type="ECO:0000256" key="1">
    <source>
        <dbReference type="SAM" id="MobiDB-lite"/>
    </source>
</evidence>
<dbReference type="AlphaFoldDB" id="A0A1X6N4S7"/>
<feature type="compositionally biased region" description="Basic and acidic residues" evidence="1">
    <location>
        <begin position="332"/>
        <end position="348"/>
    </location>
</feature>